<protein>
    <submittedName>
        <fullName evidence="8">Membrane protein</fullName>
    </submittedName>
</protein>
<accession>A0A0A2GZ57</accession>
<sequence>MLKSFRILSLLEGVSFLVILFITMPSKYAFDNGMPNKVIGMAHGFLFLGYVVMAIMMKPVLKWNNKTLAIVLLCSIIPFGTFWMDKKYLRPLA</sequence>
<keyword evidence="9" id="KW-1185">Reference proteome</keyword>
<evidence type="ECO:0000256" key="3">
    <source>
        <dbReference type="ARBA" id="ARBA00022692"/>
    </source>
</evidence>
<keyword evidence="3 6" id="KW-0812">Transmembrane</keyword>
<comment type="caution">
    <text evidence="8">The sequence shown here is derived from an EMBL/GenBank/DDBJ whole genome shotgun (WGS) entry which is preliminary data.</text>
</comment>
<evidence type="ECO:0000313" key="9">
    <source>
        <dbReference type="Proteomes" id="UP000030140"/>
    </source>
</evidence>
<dbReference type="PATRIC" id="fig|1300343.5.peg.2181"/>
<evidence type="ECO:0000256" key="2">
    <source>
        <dbReference type="ARBA" id="ARBA00022475"/>
    </source>
</evidence>
<dbReference type="KEGG" id="ddo:I597_2163"/>
<dbReference type="InterPro" id="IPR023845">
    <property type="entry name" value="DUF3817_TM"/>
</dbReference>
<evidence type="ECO:0000313" key="8">
    <source>
        <dbReference type="EMBL" id="KGO05715.1"/>
    </source>
</evidence>
<feature type="transmembrane region" description="Helical" evidence="6">
    <location>
        <begin position="7"/>
        <end position="26"/>
    </location>
</feature>
<dbReference type="AlphaFoldDB" id="A0A0A2GZ57"/>
<gene>
    <name evidence="8" type="ORF">NV36_01855</name>
</gene>
<dbReference type="OrthoDB" id="1121311at2"/>
<dbReference type="PANTHER" id="PTHR40077:SF2">
    <property type="entry name" value="MEMBRANE PROTEIN"/>
    <property type="match status" value="1"/>
</dbReference>
<keyword evidence="4 6" id="KW-1133">Transmembrane helix</keyword>
<comment type="subcellular location">
    <subcellularLocation>
        <location evidence="1">Cell membrane</location>
        <topology evidence="1">Multi-pass membrane protein</topology>
    </subcellularLocation>
</comment>
<keyword evidence="2" id="KW-1003">Cell membrane</keyword>
<evidence type="ECO:0000256" key="6">
    <source>
        <dbReference type="SAM" id="Phobius"/>
    </source>
</evidence>
<organism evidence="8 9">
    <name type="scientific">Dokdonia donghaensis DSW-1</name>
    <dbReference type="NCBI Taxonomy" id="1300343"/>
    <lineage>
        <taxon>Bacteria</taxon>
        <taxon>Pseudomonadati</taxon>
        <taxon>Bacteroidota</taxon>
        <taxon>Flavobacteriia</taxon>
        <taxon>Flavobacteriales</taxon>
        <taxon>Flavobacteriaceae</taxon>
        <taxon>Dokdonia</taxon>
    </lineage>
</organism>
<dbReference type="RefSeq" id="WP_035324753.1">
    <property type="nucleotide sequence ID" value="NZ_CP015125.1"/>
</dbReference>
<evidence type="ECO:0000256" key="1">
    <source>
        <dbReference type="ARBA" id="ARBA00004651"/>
    </source>
</evidence>
<evidence type="ECO:0000259" key="7">
    <source>
        <dbReference type="Pfam" id="PF12823"/>
    </source>
</evidence>
<name>A0A0A2GZ57_9FLAO</name>
<keyword evidence="5 6" id="KW-0472">Membrane</keyword>
<dbReference type="Pfam" id="PF12823">
    <property type="entry name" value="DUF3817"/>
    <property type="match status" value="1"/>
</dbReference>
<dbReference type="EMBL" id="JSAQ01000001">
    <property type="protein sequence ID" value="KGO05715.1"/>
    <property type="molecule type" value="Genomic_DNA"/>
</dbReference>
<feature type="domain" description="DUF3817" evidence="7">
    <location>
        <begin position="2"/>
        <end position="89"/>
    </location>
</feature>
<evidence type="ECO:0000256" key="4">
    <source>
        <dbReference type="ARBA" id="ARBA00022989"/>
    </source>
</evidence>
<dbReference type="GO" id="GO:0005886">
    <property type="term" value="C:plasma membrane"/>
    <property type="evidence" value="ECO:0007669"/>
    <property type="project" value="UniProtKB-SubCell"/>
</dbReference>
<evidence type="ECO:0000256" key="5">
    <source>
        <dbReference type="ARBA" id="ARBA00023136"/>
    </source>
</evidence>
<dbReference type="Proteomes" id="UP000030140">
    <property type="component" value="Unassembled WGS sequence"/>
</dbReference>
<dbReference type="PANTHER" id="PTHR40077">
    <property type="entry name" value="MEMBRANE PROTEIN-RELATED"/>
    <property type="match status" value="1"/>
</dbReference>
<dbReference type="NCBIfam" id="TIGR03954">
    <property type="entry name" value="integ_memb_HG"/>
    <property type="match status" value="1"/>
</dbReference>
<reference evidence="8 9" key="1">
    <citation type="submission" date="2014-10" db="EMBL/GenBank/DDBJ databases">
        <title>Draft genome sequence of the proteorhodopsin-containing marine bacterium Dokdonia donghaensis.</title>
        <authorList>
            <person name="Gomez-Consarnau L."/>
            <person name="Gonzalez J.M."/>
            <person name="Riedel T."/>
            <person name="Jaenicke S."/>
            <person name="Wagner-Doebler I."/>
            <person name="Fuhrman J.A."/>
        </authorList>
    </citation>
    <scope>NUCLEOTIDE SEQUENCE [LARGE SCALE GENOMIC DNA]</scope>
    <source>
        <strain evidence="8 9">DSW-1</strain>
    </source>
</reference>
<feature type="transmembrane region" description="Helical" evidence="6">
    <location>
        <begin position="38"/>
        <end position="56"/>
    </location>
</feature>
<proteinExistence type="predicted"/>
<feature type="transmembrane region" description="Helical" evidence="6">
    <location>
        <begin position="68"/>
        <end position="84"/>
    </location>
</feature>